<evidence type="ECO:0000313" key="1">
    <source>
        <dbReference type="EMBL" id="UWP58116.1"/>
    </source>
</evidence>
<name>A0ABY5VE08_9FIRM</name>
<reference evidence="1" key="1">
    <citation type="journal article" date="2022" name="Cell">
        <title>Design, construction, and in vivo augmentation of a complex gut microbiome.</title>
        <authorList>
            <person name="Cheng A.G."/>
            <person name="Ho P.Y."/>
            <person name="Aranda-Diaz A."/>
            <person name="Jain S."/>
            <person name="Yu F.B."/>
            <person name="Meng X."/>
            <person name="Wang M."/>
            <person name="Iakiviak M."/>
            <person name="Nagashima K."/>
            <person name="Zhao A."/>
            <person name="Murugkar P."/>
            <person name="Patil A."/>
            <person name="Atabakhsh K."/>
            <person name="Weakley A."/>
            <person name="Yan J."/>
            <person name="Brumbaugh A.R."/>
            <person name="Higginbottom S."/>
            <person name="Dimas A."/>
            <person name="Shiver A.L."/>
            <person name="Deutschbauer A."/>
            <person name="Neff N."/>
            <person name="Sonnenburg J.L."/>
            <person name="Huang K.C."/>
            <person name="Fischbach M.A."/>
        </authorList>
    </citation>
    <scope>NUCLEOTIDE SEQUENCE</scope>
    <source>
        <strain evidence="1">DSM 19829</strain>
    </source>
</reference>
<accession>A0ABY5VE08</accession>
<proteinExistence type="predicted"/>
<dbReference type="EMBL" id="CP102290">
    <property type="protein sequence ID" value="UWP58116.1"/>
    <property type="molecule type" value="Genomic_DNA"/>
</dbReference>
<sequence length="88" mass="10538">MQLPLKTRILQYALLKEEDFTVDDIMKGIENEYKGERLFNKKLIEEYFQSFVGIGFFEESRLEFDNNGELITYCKTTDYAKDRCKMLM</sequence>
<organism evidence="1 2">
    <name type="scientific">Ruminococcus gauvreauii</name>
    <dbReference type="NCBI Taxonomy" id="438033"/>
    <lineage>
        <taxon>Bacteria</taxon>
        <taxon>Bacillati</taxon>
        <taxon>Bacillota</taxon>
        <taxon>Clostridia</taxon>
        <taxon>Eubacteriales</taxon>
        <taxon>Oscillospiraceae</taxon>
        <taxon>Ruminococcus</taxon>
    </lineage>
</organism>
<protein>
    <submittedName>
        <fullName evidence="1">Uncharacterized protein</fullName>
    </submittedName>
</protein>
<evidence type="ECO:0000313" key="2">
    <source>
        <dbReference type="Proteomes" id="UP001060164"/>
    </source>
</evidence>
<keyword evidence="2" id="KW-1185">Reference proteome</keyword>
<dbReference type="RefSeq" id="WP_028530245.1">
    <property type="nucleotide sequence ID" value="NZ_CABLBR010000051.1"/>
</dbReference>
<dbReference type="Proteomes" id="UP001060164">
    <property type="component" value="Chromosome"/>
</dbReference>
<gene>
    <name evidence="1" type="ORF">NQ502_12025</name>
</gene>